<dbReference type="Gene3D" id="2.60.40.420">
    <property type="entry name" value="Cupredoxins - blue copper proteins"/>
    <property type="match status" value="3"/>
</dbReference>
<dbReference type="InterPro" id="IPR001117">
    <property type="entry name" value="Cu-oxidase_2nd"/>
</dbReference>
<dbReference type="EMBL" id="CP136051">
    <property type="protein sequence ID" value="WOK07277.1"/>
    <property type="molecule type" value="Genomic_DNA"/>
</dbReference>
<dbReference type="PANTHER" id="PTHR11709">
    <property type="entry name" value="MULTI-COPPER OXIDASE"/>
    <property type="match status" value="1"/>
</dbReference>
<keyword evidence="3" id="KW-0186">Copper</keyword>
<sequence>MKKIILLSTALVILFTISTRAQTDTTVYNITISEKTLNITGKDRKALAIDGQIPGPTLRFKEGDYAVIYVKNELDEETSVHWHGLILPNFYDGVPYLTTPPIEPGHTQKYEFPLVHSGTYWYHSHTGLQEQLGVYGSIVIEPKEPKFEYNKDLVLVFSDWTDENPMHVLKNLKRRNEWYSIKRNTVTPLGKVIARGGLGAQLNFWKQRMPGADIADVYYGAFLTNGTQIKEYPEFKPGEKVRVRMINASASTYYWITFGGGDPTLISADGIDVVPVKKEKLLFAIAETYDYLITIPESGKLEIRASSMDGAGQTSAYLGQGELLKAPDVPRPDYVGIMKAMSKMDMKMGAPAMIFNPKKNDGLEKMKKYGMQMKGDMNSMKMSEDTKKDDMEGMDMPSMNKMDSTQKGMTGMDHGDMKMSQGKDESVLVGAGMGPDKTYDFLKSAEPTNYSADKPVREIKFTLNGNMWRYIWSMNGKPLAEADKIKISKGEVVRITMTNLTMMNHPMHLHGHFFRVINENGEYSPLKHTLNVAPMQSITIEFDANEYGDWFFHCHILYHLEAGMARVFSYGTPRDPKLQRYPLSTLIKETNKYYSWGTAYGASHMSSLELVSSNVRNQWNLGAEIGWNQNFEADFSYERYLSDYFRVYGGVNVENETAESLDQFKSVAQVGIRYLLPYFINADLSIDNQLRPQVRFTAEYLIFRRVAIFGRYEYRSDFGAVNTLEAGKSYASEQVWNAGIDYVVSRNFSLTGTYDNRFGGGGGLTWRF</sequence>
<dbReference type="Pfam" id="PF07732">
    <property type="entry name" value="Cu-oxidase_3"/>
    <property type="match status" value="1"/>
</dbReference>
<dbReference type="InterPro" id="IPR034279">
    <property type="entry name" value="CuRO_3_CopA"/>
</dbReference>
<protein>
    <submittedName>
        <fullName evidence="8">Multicopper oxidase domain-containing protein</fullName>
    </submittedName>
</protein>
<dbReference type="InterPro" id="IPR008972">
    <property type="entry name" value="Cupredoxin"/>
</dbReference>
<keyword evidence="1" id="KW-0479">Metal-binding</keyword>
<evidence type="ECO:0000259" key="5">
    <source>
        <dbReference type="Pfam" id="PF00394"/>
    </source>
</evidence>
<dbReference type="InterPro" id="IPR011706">
    <property type="entry name" value="Cu-oxidase_C"/>
</dbReference>
<evidence type="ECO:0000256" key="2">
    <source>
        <dbReference type="ARBA" id="ARBA00023002"/>
    </source>
</evidence>
<dbReference type="PANTHER" id="PTHR11709:SF394">
    <property type="entry name" value="FI03373P-RELATED"/>
    <property type="match status" value="1"/>
</dbReference>
<feature type="domain" description="Plastocyanin-like" evidence="6">
    <location>
        <begin position="457"/>
        <end position="570"/>
    </location>
</feature>
<dbReference type="InterPro" id="IPR033138">
    <property type="entry name" value="Cu_oxidase_CS"/>
</dbReference>
<keyword evidence="2" id="KW-0560">Oxidoreductase</keyword>
<evidence type="ECO:0000313" key="8">
    <source>
        <dbReference type="EMBL" id="WOK07277.1"/>
    </source>
</evidence>
<name>A0ABZ0IQF1_9BACT</name>
<evidence type="ECO:0000259" key="6">
    <source>
        <dbReference type="Pfam" id="PF07731"/>
    </source>
</evidence>
<evidence type="ECO:0000256" key="1">
    <source>
        <dbReference type="ARBA" id="ARBA00022723"/>
    </source>
</evidence>
<dbReference type="CDD" id="cd13848">
    <property type="entry name" value="CuRO_1_CopA"/>
    <property type="match status" value="1"/>
</dbReference>
<reference evidence="8 9" key="1">
    <citation type="journal article" date="2023" name="Microbiol. Resour. Announc.">
        <title>Complete Genome Sequence of Imperialibacter roseus strain P4T.</title>
        <authorList>
            <person name="Tizabi D.R."/>
            <person name="Bachvaroff T."/>
            <person name="Hill R.T."/>
        </authorList>
    </citation>
    <scope>NUCLEOTIDE SEQUENCE [LARGE SCALE GENOMIC DNA]</scope>
    <source>
        <strain evidence="8 9">P4T</strain>
    </source>
</reference>
<evidence type="ECO:0000313" key="9">
    <source>
        <dbReference type="Proteomes" id="UP001302349"/>
    </source>
</evidence>
<evidence type="ECO:0000256" key="3">
    <source>
        <dbReference type="ARBA" id="ARBA00023008"/>
    </source>
</evidence>
<accession>A0ABZ0IQF1</accession>
<keyword evidence="9" id="KW-1185">Reference proteome</keyword>
<dbReference type="PROSITE" id="PS00079">
    <property type="entry name" value="MULTICOPPER_OXIDASE1"/>
    <property type="match status" value="1"/>
</dbReference>
<dbReference type="InterPro" id="IPR011707">
    <property type="entry name" value="Cu-oxidase-like_N"/>
</dbReference>
<dbReference type="RefSeq" id="WP_317489962.1">
    <property type="nucleotide sequence ID" value="NZ_CP136051.1"/>
</dbReference>
<dbReference type="InterPro" id="IPR034284">
    <property type="entry name" value="CuRO_1_CopA"/>
</dbReference>
<organism evidence="8 9">
    <name type="scientific">Imperialibacter roseus</name>
    <dbReference type="NCBI Taxonomy" id="1324217"/>
    <lineage>
        <taxon>Bacteria</taxon>
        <taxon>Pseudomonadati</taxon>
        <taxon>Bacteroidota</taxon>
        <taxon>Cytophagia</taxon>
        <taxon>Cytophagales</taxon>
        <taxon>Flammeovirgaceae</taxon>
        <taxon>Imperialibacter</taxon>
    </lineage>
</organism>
<dbReference type="Pfam" id="PF00394">
    <property type="entry name" value="Cu-oxidase"/>
    <property type="match status" value="1"/>
</dbReference>
<dbReference type="CDD" id="cd13896">
    <property type="entry name" value="CuRO_3_CopA"/>
    <property type="match status" value="1"/>
</dbReference>
<dbReference type="Pfam" id="PF07731">
    <property type="entry name" value="Cu-oxidase_2"/>
    <property type="match status" value="1"/>
</dbReference>
<keyword evidence="4" id="KW-0732">Signal</keyword>
<dbReference type="SUPFAM" id="SSF49503">
    <property type="entry name" value="Cupredoxins"/>
    <property type="match status" value="3"/>
</dbReference>
<dbReference type="PROSITE" id="PS00080">
    <property type="entry name" value="MULTICOPPER_OXIDASE2"/>
    <property type="match status" value="1"/>
</dbReference>
<evidence type="ECO:0000256" key="4">
    <source>
        <dbReference type="SAM" id="SignalP"/>
    </source>
</evidence>
<feature type="domain" description="Plastocyanin-like" evidence="7">
    <location>
        <begin position="32"/>
        <end position="144"/>
    </location>
</feature>
<dbReference type="InterPro" id="IPR002355">
    <property type="entry name" value="Cu_oxidase_Cu_BS"/>
</dbReference>
<feature type="chain" id="PRO_5045663049" evidence="4">
    <location>
        <begin position="22"/>
        <end position="768"/>
    </location>
</feature>
<proteinExistence type="predicted"/>
<feature type="domain" description="Plastocyanin-like" evidence="5">
    <location>
        <begin position="152"/>
        <end position="308"/>
    </location>
</feature>
<gene>
    <name evidence="8" type="ORF">RT717_01400</name>
</gene>
<dbReference type="InterPro" id="IPR045087">
    <property type="entry name" value="Cu-oxidase_fam"/>
</dbReference>
<evidence type="ECO:0000259" key="7">
    <source>
        <dbReference type="Pfam" id="PF07732"/>
    </source>
</evidence>
<dbReference type="Proteomes" id="UP001302349">
    <property type="component" value="Chromosome"/>
</dbReference>
<feature type="signal peptide" evidence="4">
    <location>
        <begin position="1"/>
        <end position="21"/>
    </location>
</feature>